<keyword evidence="4 9" id="KW-0812">Transmembrane</keyword>
<dbReference type="RefSeq" id="WP_106463403.1">
    <property type="nucleotide sequence ID" value="NZ_PXOQ01000009.1"/>
</dbReference>
<dbReference type="OrthoDB" id="445589at2"/>
<evidence type="ECO:0000256" key="6">
    <source>
        <dbReference type="ARBA" id="ARBA00023065"/>
    </source>
</evidence>
<evidence type="ECO:0000256" key="5">
    <source>
        <dbReference type="ARBA" id="ARBA00022989"/>
    </source>
</evidence>
<feature type="transmembrane region" description="Helical" evidence="9">
    <location>
        <begin position="46"/>
        <end position="63"/>
    </location>
</feature>
<organism evidence="10 11">
    <name type="scientific">Aurantibacter aestuarii</name>
    <dbReference type="NCBI Taxonomy" id="1266046"/>
    <lineage>
        <taxon>Bacteria</taxon>
        <taxon>Pseudomonadati</taxon>
        <taxon>Bacteroidota</taxon>
        <taxon>Flavobacteriia</taxon>
        <taxon>Flavobacteriales</taxon>
        <taxon>Flavobacteriaceae</taxon>
        <taxon>Aurantibacter</taxon>
    </lineage>
</organism>
<evidence type="ECO:0000256" key="3">
    <source>
        <dbReference type="ARBA" id="ARBA00022475"/>
    </source>
</evidence>
<evidence type="ECO:0000256" key="8">
    <source>
        <dbReference type="ARBA" id="ARBA00034708"/>
    </source>
</evidence>
<dbReference type="InterPro" id="IPR044669">
    <property type="entry name" value="YneE/VCCN1/2-like"/>
</dbReference>
<dbReference type="AlphaFoldDB" id="A0A2T1N8W0"/>
<comment type="subcellular location">
    <subcellularLocation>
        <location evidence="1">Cell membrane</location>
        <topology evidence="1">Multi-pass membrane protein</topology>
    </subcellularLocation>
</comment>
<dbReference type="Pfam" id="PF25539">
    <property type="entry name" value="Bestrophin_2"/>
    <property type="match status" value="1"/>
</dbReference>
<dbReference type="GO" id="GO:0005254">
    <property type="term" value="F:chloride channel activity"/>
    <property type="evidence" value="ECO:0007669"/>
    <property type="project" value="InterPro"/>
</dbReference>
<evidence type="ECO:0000256" key="1">
    <source>
        <dbReference type="ARBA" id="ARBA00004651"/>
    </source>
</evidence>
<evidence type="ECO:0000313" key="10">
    <source>
        <dbReference type="EMBL" id="PSG88263.1"/>
    </source>
</evidence>
<proteinExistence type="inferred from homology"/>
<dbReference type="PANTHER" id="PTHR33281:SF19">
    <property type="entry name" value="VOLTAGE-DEPENDENT ANION CHANNEL-FORMING PROTEIN YNEE"/>
    <property type="match status" value="1"/>
</dbReference>
<evidence type="ECO:0000256" key="2">
    <source>
        <dbReference type="ARBA" id="ARBA00022448"/>
    </source>
</evidence>
<keyword evidence="7 9" id="KW-0472">Membrane</keyword>
<feature type="transmembrane region" description="Helical" evidence="9">
    <location>
        <begin position="21"/>
        <end position="40"/>
    </location>
</feature>
<keyword evidence="2" id="KW-0813">Transport</keyword>
<dbReference type="PANTHER" id="PTHR33281">
    <property type="entry name" value="UPF0187 PROTEIN YNEE"/>
    <property type="match status" value="1"/>
</dbReference>
<gene>
    <name evidence="10" type="ORF">C7H52_08130</name>
</gene>
<feature type="transmembrane region" description="Helical" evidence="9">
    <location>
        <begin position="202"/>
        <end position="221"/>
    </location>
</feature>
<keyword evidence="11" id="KW-1185">Reference proteome</keyword>
<comment type="caution">
    <text evidence="10">The sequence shown here is derived from an EMBL/GenBank/DDBJ whole genome shotgun (WGS) entry which is preliminary data.</text>
</comment>
<sequence>MILEKKIPLRYWFDIIKWDMIIVFCFSIIVYLLSIFLPTFNVPVSIGAFLGTAIALVLSFKLSQSYDRWWEARKIWGAIVNDSRSLVVQTKNFAKHITPEELQTIANRQIAWCFVLGQKLRDLDHIKTLEKYLPKESTDALKQHSNIPLALIDQHSADFSKLLEDKKINDFQFIQLDATLVRLVESMGKAERIKNTVFPRHYRLALHLFIYIFLICLSFALSDLFSYVKIPLLMLISLPFFLLEKVAFTIQDPFENKPTDVAVTAIAHTIKANLKDVTGQEDYEEKEHDEDWFYIM</sequence>
<evidence type="ECO:0000256" key="7">
    <source>
        <dbReference type="ARBA" id="ARBA00023136"/>
    </source>
</evidence>
<dbReference type="GO" id="GO:0005886">
    <property type="term" value="C:plasma membrane"/>
    <property type="evidence" value="ECO:0007669"/>
    <property type="project" value="UniProtKB-SubCell"/>
</dbReference>
<keyword evidence="3" id="KW-1003">Cell membrane</keyword>
<accession>A0A2T1N8W0</accession>
<evidence type="ECO:0008006" key="12">
    <source>
        <dbReference type="Google" id="ProtNLM"/>
    </source>
</evidence>
<reference evidence="10 11" key="1">
    <citation type="submission" date="2018-03" db="EMBL/GenBank/DDBJ databases">
        <title>Mesoflavibacter sp. HG37 and Mesoflavibacter sp. HG96 sp.nov., two marine bacteria isolated from seawater of Western Pacific Ocean.</title>
        <authorList>
            <person name="Cheng H."/>
            <person name="Wu Y.-H."/>
            <person name="Guo L.-L."/>
            <person name="Xu X.-W."/>
        </authorList>
    </citation>
    <scope>NUCLEOTIDE SEQUENCE [LARGE SCALE GENOMIC DNA]</scope>
    <source>
        <strain evidence="10 11">KCTC 32269</strain>
    </source>
</reference>
<comment type="similarity">
    <text evidence="8">Belongs to the anion channel-forming bestrophin (TC 1.A.46) family.</text>
</comment>
<name>A0A2T1N8W0_9FLAO</name>
<evidence type="ECO:0000313" key="11">
    <source>
        <dbReference type="Proteomes" id="UP000238426"/>
    </source>
</evidence>
<protein>
    <recommendedName>
        <fullName evidence="12">Hydrogenase</fullName>
    </recommendedName>
</protein>
<keyword evidence="6" id="KW-0406">Ion transport</keyword>
<keyword evidence="5 9" id="KW-1133">Transmembrane helix</keyword>
<evidence type="ECO:0000256" key="4">
    <source>
        <dbReference type="ARBA" id="ARBA00022692"/>
    </source>
</evidence>
<evidence type="ECO:0000256" key="9">
    <source>
        <dbReference type="SAM" id="Phobius"/>
    </source>
</evidence>
<dbReference type="EMBL" id="PXOQ01000009">
    <property type="protein sequence ID" value="PSG88263.1"/>
    <property type="molecule type" value="Genomic_DNA"/>
</dbReference>
<dbReference type="Proteomes" id="UP000238426">
    <property type="component" value="Unassembled WGS sequence"/>
</dbReference>